<reference evidence="3 4" key="1">
    <citation type="submission" date="2017-12" db="EMBL/GenBank/DDBJ databases">
        <authorList>
            <consortium name="DOE Joint Genome Institute"/>
            <person name="Haridas S."/>
            <person name="Kjaerbolling I."/>
            <person name="Vesth T.C."/>
            <person name="Frisvad J.C."/>
            <person name="Nybo J.L."/>
            <person name="Theobald S."/>
            <person name="Kuo A."/>
            <person name="Bowyer P."/>
            <person name="Matsuda Y."/>
            <person name="Mondo S."/>
            <person name="Lyhne E.K."/>
            <person name="Kogle M.E."/>
            <person name="Clum A."/>
            <person name="Lipzen A."/>
            <person name="Salamov A."/>
            <person name="Ngan C.Y."/>
            <person name="Daum C."/>
            <person name="Chiniquy J."/>
            <person name="Barry K."/>
            <person name="LaButti K."/>
            <person name="Simmons B.A."/>
            <person name="Magnuson J.K."/>
            <person name="Mortensen U.H."/>
            <person name="Larsen T.O."/>
            <person name="Grigoriev I.V."/>
            <person name="Baker S.E."/>
            <person name="Andersen M.R."/>
            <person name="Nordberg H.P."/>
            <person name="Cantor M.N."/>
            <person name="Hua S.X."/>
        </authorList>
    </citation>
    <scope>NUCLEOTIDE SEQUENCE [LARGE SCALE GENOMIC DNA]</scope>
    <source>
        <strain evidence="3 4">CBS 102.13</strain>
    </source>
</reference>
<gene>
    <name evidence="3" type="ORF">BDW47DRAFT_107958</name>
</gene>
<feature type="chain" id="PRO_5014157353" evidence="1">
    <location>
        <begin position="23"/>
        <end position="132"/>
    </location>
</feature>
<name>A0A2I2F8K0_ASPCN</name>
<evidence type="ECO:0000313" key="4">
    <source>
        <dbReference type="Proteomes" id="UP000234585"/>
    </source>
</evidence>
<dbReference type="InterPro" id="IPR011329">
    <property type="entry name" value="Killer_tox_Kp4/SMK"/>
</dbReference>
<dbReference type="SUPFAM" id="SSF55221">
    <property type="entry name" value="Yeast killer toxins"/>
    <property type="match status" value="1"/>
</dbReference>
<dbReference type="GeneID" id="36520278"/>
<dbReference type="OrthoDB" id="4177994at2759"/>
<evidence type="ECO:0000256" key="1">
    <source>
        <dbReference type="SAM" id="SignalP"/>
    </source>
</evidence>
<feature type="domain" description="Killer toxin Kp4" evidence="2">
    <location>
        <begin position="11"/>
        <end position="130"/>
    </location>
</feature>
<dbReference type="Proteomes" id="UP000234585">
    <property type="component" value="Unassembled WGS sequence"/>
</dbReference>
<evidence type="ECO:0000313" key="3">
    <source>
        <dbReference type="EMBL" id="PLB36941.1"/>
    </source>
</evidence>
<dbReference type="AlphaFoldDB" id="A0A2I2F8K0"/>
<dbReference type="Gene3D" id="3.30.430.10">
    <property type="entry name" value="Killer Toxin P4, subunit A"/>
    <property type="match status" value="1"/>
</dbReference>
<keyword evidence="4" id="KW-1185">Reference proteome</keyword>
<dbReference type="RefSeq" id="XP_024670953.1">
    <property type="nucleotide sequence ID" value="XM_024813118.1"/>
</dbReference>
<organism evidence="3 4">
    <name type="scientific">Aspergillus candidus</name>
    <dbReference type="NCBI Taxonomy" id="41067"/>
    <lineage>
        <taxon>Eukaryota</taxon>
        <taxon>Fungi</taxon>
        <taxon>Dikarya</taxon>
        <taxon>Ascomycota</taxon>
        <taxon>Pezizomycotina</taxon>
        <taxon>Eurotiomycetes</taxon>
        <taxon>Eurotiomycetidae</taxon>
        <taxon>Eurotiales</taxon>
        <taxon>Aspergillaceae</taxon>
        <taxon>Aspergillus</taxon>
        <taxon>Aspergillus subgen. Circumdati</taxon>
    </lineage>
</organism>
<dbReference type="GO" id="GO:0005576">
    <property type="term" value="C:extracellular region"/>
    <property type="evidence" value="ECO:0007669"/>
    <property type="project" value="InterPro"/>
</dbReference>
<proteinExistence type="predicted"/>
<dbReference type="EMBL" id="KZ559147">
    <property type="protein sequence ID" value="PLB36941.1"/>
    <property type="molecule type" value="Genomic_DNA"/>
</dbReference>
<protein>
    <submittedName>
        <fullName evidence="3">Killer toxin Kp4/SMK</fullName>
    </submittedName>
</protein>
<dbReference type="Pfam" id="PF09044">
    <property type="entry name" value="Kp4"/>
    <property type="match status" value="1"/>
</dbReference>
<keyword evidence="1" id="KW-0732">Signal</keyword>
<accession>A0A2I2F8K0</accession>
<dbReference type="InterPro" id="IPR015131">
    <property type="entry name" value="Killer_tox_Kp4"/>
</dbReference>
<sequence>MKLSTILIPTVLTLSSTSTALGINCRGSGGCAGSGSIGGSGTRLSHIKNKIDGIDDNKHYNNGDHIACEENKLGTGICAFFQSTGSGGSGADAKRLVQKLINHGCTACGSVPTGKENTVKKGQLTVNYVSKP</sequence>
<evidence type="ECO:0000259" key="2">
    <source>
        <dbReference type="Pfam" id="PF09044"/>
    </source>
</evidence>
<feature type="signal peptide" evidence="1">
    <location>
        <begin position="1"/>
        <end position="22"/>
    </location>
</feature>